<keyword evidence="2" id="KW-1185">Reference proteome</keyword>
<evidence type="ECO:0000313" key="2">
    <source>
        <dbReference type="Proteomes" id="UP000053593"/>
    </source>
</evidence>
<reference evidence="1 2" key="1">
    <citation type="submission" date="2014-04" db="EMBL/GenBank/DDBJ databases">
        <title>Evolutionary Origins and Diversification of the Mycorrhizal Mutualists.</title>
        <authorList>
            <consortium name="DOE Joint Genome Institute"/>
            <consortium name="Mycorrhizal Genomics Consortium"/>
            <person name="Kohler A."/>
            <person name="Kuo A."/>
            <person name="Nagy L.G."/>
            <person name="Floudas D."/>
            <person name="Copeland A."/>
            <person name="Barry K.W."/>
            <person name="Cichocki N."/>
            <person name="Veneault-Fourrey C."/>
            <person name="LaButti K."/>
            <person name="Lindquist E.A."/>
            <person name="Lipzen A."/>
            <person name="Lundell T."/>
            <person name="Morin E."/>
            <person name="Murat C."/>
            <person name="Riley R."/>
            <person name="Ohm R."/>
            <person name="Sun H."/>
            <person name="Tunlid A."/>
            <person name="Henrissat B."/>
            <person name="Grigoriev I.V."/>
            <person name="Hibbett D.S."/>
            <person name="Martin F."/>
        </authorList>
    </citation>
    <scope>NUCLEOTIDE SEQUENCE [LARGE SCALE GENOMIC DNA]</scope>
    <source>
        <strain evidence="1 2">FD-317 M1</strain>
    </source>
</reference>
<dbReference type="AlphaFoldDB" id="A0A0D0CMZ4"/>
<organism evidence="1 2">
    <name type="scientific">Collybiopsis luxurians FD-317 M1</name>
    <dbReference type="NCBI Taxonomy" id="944289"/>
    <lineage>
        <taxon>Eukaryota</taxon>
        <taxon>Fungi</taxon>
        <taxon>Dikarya</taxon>
        <taxon>Basidiomycota</taxon>
        <taxon>Agaricomycotina</taxon>
        <taxon>Agaricomycetes</taxon>
        <taxon>Agaricomycetidae</taxon>
        <taxon>Agaricales</taxon>
        <taxon>Marasmiineae</taxon>
        <taxon>Omphalotaceae</taxon>
        <taxon>Collybiopsis</taxon>
        <taxon>Collybiopsis luxurians</taxon>
    </lineage>
</organism>
<evidence type="ECO:0000313" key="1">
    <source>
        <dbReference type="EMBL" id="KIK60017.1"/>
    </source>
</evidence>
<dbReference type="Proteomes" id="UP000053593">
    <property type="component" value="Unassembled WGS sequence"/>
</dbReference>
<accession>A0A0D0CMZ4</accession>
<dbReference type="OrthoDB" id="5311848at2759"/>
<proteinExistence type="predicted"/>
<gene>
    <name evidence="1" type="ORF">GYMLUDRAFT_44041</name>
</gene>
<protein>
    <submittedName>
        <fullName evidence="1">Uncharacterized protein</fullName>
    </submittedName>
</protein>
<dbReference type="HOGENOM" id="CLU_2512860_0_0_1"/>
<sequence length="85" mass="9544">MTLCELATAKHHAPMECRGFSGQYEDGSDSPADCVNALSRSAQFWSSYSGYLREVREFVSLPNLCRNKTDQTISSSIMLHVPKRE</sequence>
<name>A0A0D0CMZ4_9AGAR</name>
<dbReference type="EMBL" id="KN834777">
    <property type="protein sequence ID" value="KIK60017.1"/>
    <property type="molecule type" value="Genomic_DNA"/>
</dbReference>